<dbReference type="EMBL" id="CAJPVJ010019650">
    <property type="protein sequence ID" value="CAG2177374.1"/>
    <property type="molecule type" value="Genomic_DNA"/>
</dbReference>
<evidence type="ECO:0000313" key="2">
    <source>
        <dbReference type="Proteomes" id="UP000728032"/>
    </source>
</evidence>
<accession>A0A7R9QX88</accession>
<evidence type="ECO:0000313" key="1">
    <source>
        <dbReference type="EMBL" id="CAD7660236.1"/>
    </source>
</evidence>
<dbReference type="EMBL" id="OC934475">
    <property type="protein sequence ID" value="CAD7660236.1"/>
    <property type="molecule type" value="Genomic_DNA"/>
</dbReference>
<sequence>MSLPLLGIWGRFGLKDSTFSCTILADSYGRSPKKYPYLHATLRTSQELGMDLESQESTAMSESVEPDGPVVYDCETIGFQICQLYPLVDSCPESYFCHNTSLVEDSDKGLCRRVKDSCVSEGSECCHDIDCCIENEATAPLNCVDKICLVLLV</sequence>
<dbReference type="AlphaFoldDB" id="A0A7R9QX88"/>
<dbReference type="OrthoDB" id="6506385at2759"/>
<proteinExistence type="predicted"/>
<reference evidence="1" key="1">
    <citation type="submission" date="2020-11" db="EMBL/GenBank/DDBJ databases">
        <authorList>
            <person name="Tran Van P."/>
        </authorList>
    </citation>
    <scope>NUCLEOTIDE SEQUENCE</scope>
</reference>
<name>A0A7R9QX88_9ACAR</name>
<keyword evidence="2" id="KW-1185">Reference proteome</keyword>
<organism evidence="1">
    <name type="scientific">Oppiella nova</name>
    <dbReference type="NCBI Taxonomy" id="334625"/>
    <lineage>
        <taxon>Eukaryota</taxon>
        <taxon>Metazoa</taxon>
        <taxon>Ecdysozoa</taxon>
        <taxon>Arthropoda</taxon>
        <taxon>Chelicerata</taxon>
        <taxon>Arachnida</taxon>
        <taxon>Acari</taxon>
        <taxon>Acariformes</taxon>
        <taxon>Sarcoptiformes</taxon>
        <taxon>Oribatida</taxon>
        <taxon>Brachypylina</taxon>
        <taxon>Oppioidea</taxon>
        <taxon>Oppiidae</taxon>
        <taxon>Oppiella</taxon>
    </lineage>
</organism>
<dbReference type="Proteomes" id="UP000728032">
    <property type="component" value="Unassembled WGS sequence"/>
</dbReference>
<protein>
    <submittedName>
        <fullName evidence="1">Uncharacterized protein</fullName>
    </submittedName>
</protein>
<gene>
    <name evidence="1" type="ORF">ONB1V03_LOCUS16806</name>
</gene>